<feature type="compositionally biased region" description="Polar residues" evidence="1">
    <location>
        <begin position="117"/>
        <end position="130"/>
    </location>
</feature>
<dbReference type="Proteomes" id="UP000694402">
    <property type="component" value="Unassembled WGS sequence"/>
</dbReference>
<evidence type="ECO:0000256" key="1">
    <source>
        <dbReference type="SAM" id="MobiDB-lite"/>
    </source>
</evidence>
<evidence type="ECO:0000313" key="3">
    <source>
        <dbReference type="Proteomes" id="UP000694402"/>
    </source>
</evidence>
<dbReference type="AlphaFoldDB" id="A0AAZ3RCY5"/>
<dbReference type="Ensembl" id="ENSOTST00005121997.1">
    <property type="protein sequence ID" value="ENSOTSP00005138235.1"/>
    <property type="gene ID" value="ENSOTSG00005054165.1"/>
</dbReference>
<organism evidence="2 3">
    <name type="scientific">Oncorhynchus tshawytscha</name>
    <name type="common">Chinook salmon</name>
    <name type="synonym">Salmo tshawytscha</name>
    <dbReference type="NCBI Taxonomy" id="74940"/>
    <lineage>
        <taxon>Eukaryota</taxon>
        <taxon>Metazoa</taxon>
        <taxon>Chordata</taxon>
        <taxon>Craniata</taxon>
        <taxon>Vertebrata</taxon>
        <taxon>Euteleostomi</taxon>
        <taxon>Actinopterygii</taxon>
        <taxon>Neopterygii</taxon>
        <taxon>Teleostei</taxon>
        <taxon>Protacanthopterygii</taxon>
        <taxon>Salmoniformes</taxon>
        <taxon>Salmonidae</taxon>
        <taxon>Salmoninae</taxon>
        <taxon>Oncorhynchus</taxon>
    </lineage>
</organism>
<sequence length="151" mass="16823">MTHLKTWGIDIGSHTTLDCCRTTQVEEFFQSVFYRTILGKPVQVTRGNQNKCSYGEVTIPRAKLRSAEDSAIIINPMALESTYSNRNSSLNPYGAFKPNGESQAPSDVTKDGDGDASNPSRYNGQSSYTVQEDKEEEVGRSRACCLRCRRK</sequence>
<dbReference type="GeneTree" id="ENSGT00980000198836"/>
<reference evidence="2" key="2">
    <citation type="submission" date="2025-08" db="UniProtKB">
        <authorList>
            <consortium name="Ensembl"/>
        </authorList>
    </citation>
    <scope>IDENTIFICATION</scope>
</reference>
<evidence type="ECO:0000313" key="2">
    <source>
        <dbReference type="Ensembl" id="ENSOTSP00005138235.1"/>
    </source>
</evidence>
<feature type="region of interest" description="Disordered" evidence="1">
    <location>
        <begin position="89"/>
        <end position="141"/>
    </location>
</feature>
<accession>A0AAZ3RCY5</accession>
<proteinExistence type="predicted"/>
<protein>
    <submittedName>
        <fullName evidence="2">Uncharacterized protein</fullName>
    </submittedName>
</protein>
<keyword evidence="3" id="KW-1185">Reference proteome</keyword>
<gene>
    <name evidence="2" type="primary">si:ch211-202f5.3</name>
</gene>
<reference evidence="3" key="1">
    <citation type="journal article" date="2018" name="PLoS ONE">
        <title>Chinook salmon (Oncorhynchus tshawytscha) genome and transcriptome.</title>
        <authorList>
            <person name="Christensen K.A."/>
            <person name="Leong J.S."/>
            <person name="Sakhrani D."/>
            <person name="Biagi C.A."/>
            <person name="Minkley D.R."/>
            <person name="Withler R.E."/>
            <person name="Rondeau E.B."/>
            <person name="Koop B.F."/>
            <person name="Devlin R.H."/>
        </authorList>
    </citation>
    <scope>NUCLEOTIDE SEQUENCE [LARGE SCALE GENOMIC DNA]</scope>
</reference>
<name>A0AAZ3RCY5_ONCTS</name>
<reference evidence="2" key="3">
    <citation type="submission" date="2025-09" db="UniProtKB">
        <authorList>
            <consortium name="Ensembl"/>
        </authorList>
    </citation>
    <scope>IDENTIFICATION</scope>
</reference>